<organism evidence="5 6">
    <name type="scientific">Elysia crispata</name>
    <name type="common">lettuce slug</name>
    <dbReference type="NCBI Taxonomy" id="231223"/>
    <lineage>
        <taxon>Eukaryota</taxon>
        <taxon>Metazoa</taxon>
        <taxon>Spiralia</taxon>
        <taxon>Lophotrochozoa</taxon>
        <taxon>Mollusca</taxon>
        <taxon>Gastropoda</taxon>
        <taxon>Heterobranchia</taxon>
        <taxon>Euthyneura</taxon>
        <taxon>Panpulmonata</taxon>
        <taxon>Sacoglossa</taxon>
        <taxon>Placobranchoidea</taxon>
        <taxon>Plakobranchidae</taxon>
        <taxon>Elysia</taxon>
    </lineage>
</organism>
<evidence type="ECO:0000256" key="1">
    <source>
        <dbReference type="ARBA" id="ARBA00022441"/>
    </source>
</evidence>
<evidence type="ECO:0000313" key="6">
    <source>
        <dbReference type="Proteomes" id="UP001283361"/>
    </source>
</evidence>
<dbReference type="Pfam" id="PF00651">
    <property type="entry name" value="BTB"/>
    <property type="match status" value="1"/>
</dbReference>
<dbReference type="Pfam" id="PF07707">
    <property type="entry name" value="BACK"/>
    <property type="match status" value="1"/>
</dbReference>
<dbReference type="EMBL" id="JAWDGP010004058">
    <property type="protein sequence ID" value="KAK3768447.1"/>
    <property type="molecule type" value="Genomic_DNA"/>
</dbReference>
<dbReference type="Gene3D" id="3.30.710.10">
    <property type="entry name" value="Potassium Channel Kv1.1, Chain A"/>
    <property type="match status" value="1"/>
</dbReference>
<comment type="caution">
    <text evidence="5">The sequence shown here is derived from an EMBL/GenBank/DDBJ whole genome shotgun (WGS) entry which is preliminary data.</text>
</comment>
<reference evidence="5" key="1">
    <citation type="journal article" date="2023" name="G3 (Bethesda)">
        <title>A reference genome for the long-term kleptoplast-retaining sea slug Elysia crispata morphotype clarki.</title>
        <authorList>
            <person name="Eastman K.E."/>
            <person name="Pendleton A.L."/>
            <person name="Shaikh M.A."/>
            <person name="Suttiyut T."/>
            <person name="Ogas R."/>
            <person name="Tomko P."/>
            <person name="Gavelis G."/>
            <person name="Widhalm J.R."/>
            <person name="Wisecaver J.H."/>
        </authorList>
    </citation>
    <scope>NUCLEOTIDE SEQUENCE</scope>
    <source>
        <strain evidence="5">ECLA1</strain>
    </source>
</reference>
<sequence length="621" mass="70207">MAAKLSEGDIAITLGIFEALKAQKNNNEFSDLVVIAGSVEFHCHKLIMSAVSGFFRGLLTSGMKEVEEGKVMLKSLSGGTFSDLLSCIYTGRSVITEQNLFDIWAAADLLEVGFLLENCKKFFTKSLSRDNCFHFCVSVRLLNEKANQKALDFIVENFESLLFSDQFDKLTFEEMKYVLKSEGLATPSEDDVIEVILRWVDLNRRKLSDGNSTKEEFLSTEMSKDASFSEGDNDVESKVGSGAGDSASVTSSQKSGEKTVSSSEILFELLKCSRYLLISHNFLVHTLENHELVQADSRCQALVREIYRYMAQNDLHQEWCPAVALHRQNSVWKNVLIQFHHNRSFVEIRCLNVSNLQINDKPANLSTNFNMYSLVTGIIYQDGCLYALTLNNEIFIYSPLSQYWNKVSINIQEQCSFILIGQALYMFKQDKVTMVSKVRLHDRVNQHQSTVQLQPVCQLMVEGNMKVKGATSIGNKLIVFLAGDQDKSYTVECYDLARRKSIVMEDQLGSKTDLITFRKDNEAFALQENGALWRIRICSSTDQLVFTQELQLWDGNVNISGAVLFDSQLFISGYNNWLVIPKLILNVSLLGVFDKIYFIDNISNKNARFVHAVLPKDILPL</sequence>
<dbReference type="PANTHER" id="PTHR45632:SF3">
    <property type="entry name" value="KELCH-LIKE PROTEIN 32"/>
    <property type="match status" value="1"/>
</dbReference>
<evidence type="ECO:0000313" key="5">
    <source>
        <dbReference type="EMBL" id="KAK3768447.1"/>
    </source>
</evidence>
<keyword evidence="2" id="KW-0677">Repeat</keyword>
<keyword evidence="6" id="KW-1185">Reference proteome</keyword>
<dbReference type="Proteomes" id="UP001283361">
    <property type="component" value="Unassembled WGS sequence"/>
</dbReference>
<dbReference type="InterPro" id="IPR011333">
    <property type="entry name" value="SKP1/BTB/POZ_sf"/>
</dbReference>
<dbReference type="PANTHER" id="PTHR45632">
    <property type="entry name" value="LD33804P"/>
    <property type="match status" value="1"/>
</dbReference>
<dbReference type="SUPFAM" id="SSF54695">
    <property type="entry name" value="POZ domain"/>
    <property type="match status" value="1"/>
</dbReference>
<dbReference type="SMART" id="SM00225">
    <property type="entry name" value="BTB"/>
    <property type="match status" value="1"/>
</dbReference>
<feature type="region of interest" description="Disordered" evidence="3">
    <location>
        <begin position="222"/>
        <end position="255"/>
    </location>
</feature>
<proteinExistence type="predicted"/>
<dbReference type="Gene3D" id="1.25.40.420">
    <property type="match status" value="2"/>
</dbReference>
<protein>
    <recommendedName>
        <fullName evidence="4">BTB domain-containing protein</fullName>
    </recommendedName>
</protein>
<name>A0AAE0ZHG5_9GAST</name>
<dbReference type="PROSITE" id="PS50097">
    <property type="entry name" value="BTB"/>
    <property type="match status" value="1"/>
</dbReference>
<dbReference type="InterPro" id="IPR000210">
    <property type="entry name" value="BTB/POZ_dom"/>
</dbReference>
<dbReference type="AlphaFoldDB" id="A0AAE0ZHG5"/>
<dbReference type="SMART" id="SM00875">
    <property type="entry name" value="BACK"/>
    <property type="match status" value="1"/>
</dbReference>
<dbReference type="InterPro" id="IPR011705">
    <property type="entry name" value="BACK"/>
</dbReference>
<keyword evidence="1" id="KW-0880">Kelch repeat</keyword>
<dbReference type="CDD" id="cd18186">
    <property type="entry name" value="BTB_POZ_ZBTB_KLHL-like"/>
    <property type="match status" value="1"/>
</dbReference>
<evidence type="ECO:0000256" key="2">
    <source>
        <dbReference type="ARBA" id="ARBA00022737"/>
    </source>
</evidence>
<evidence type="ECO:0000259" key="4">
    <source>
        <dbReference type="PROSITE" id="PS50097"/>
    </source>
</evidence>
<gene>
    <name evidence="5" type="ORF">RRG08_053439</name>
</gene>
<evidence type="ECO:0000256" key="3">
    <source>
        <dbReference type="SAM" id="MobiDB-lite"/>
    </source>
</evidence>
<feature type="domain" description="BTB" evidence="4">
    <location>
        <begin position="30"/>
        <end position="97"/>
    </location>
</feature>
<accession>A0AAE0ZHG5</accession>